<dbReference type="Proteomes" id="UP001549119">
    <property type="component" value="Unassembled WGS sequence"/>
</dbReference>
<reference evidence="1 2" key="1">
    <citation type="submission" date="2024-06" db="EMBL/GenBank/DDBJ databases">
        <title>Genomics of switchgrass bacterial isolates.</title>
        <authorList>
            <person name="Shade A."/>
        </authorList>
    </citation>
    <scope>NUCLEOTIDE SEQUENCE [LARGE SCALE GENOMIC DNA]</scope>
    <source>
        <strain evidence="1 2">PvP084</strain>
    </source>
</reference>
<gene>
    <name evidence="1" type="ORF">ABIC20_007493</name>
</gene>
<proteinExistence type="predicted"/>
<dbReference type="EMBL" id="JBEPNW010000008">
    <property type="protein sequence ID" value="MET3870108.1"/>
    <property type="molecule type" value="Genomic_DNA"/>
</dbReference>
<accession>A0ABV2NUM2</accession>
<dbReference type="RefSeq" id="WP_209651031.1">
    <property type="nucleotide sequence ID" value="NZ_JBEPNV010000005.1"/>
</dbReference>
<comment type="caution">
    <text evidence="1">The sequence shown here is derived from an EMBL/GenBank/DDBJ whole genome shotgun (WGS) entry which is preliminary data.</text>
</comment>
<evidence type="ECO:0000313" key="1">
    <source>
        <dbReference type="EMBL" id="MET3870108.1"/>
    </source>
</evidence>
<protein>
    <submittedName>
        <fullName evidence="1">Uncharacterized protein</fullName>
    </submittedName>
</protein>
<evidence type="ECO:0000313" key="2">
    <source>
        <dbReference type="Proteomes" id="UP001549119"/>
    </source>
</evidence>
<organism evidence="1 2">
    <name type="scientific">Methylobacterium radiotolerans</name>
    <dbReference type="NCBI Taxonomy" id="31998"/>
    <lineage>
        <taxon>Bacteria</taxon>
        <taxon>Pseudomonadati</taxon>
        <taxon>Pseudomonadota</taxon>
        <taxon>Alphaproteobacteria</taxon>
        <taxon>Hyphomicrobiales</taxon>
        <taxon>Methylobacteriaceae</taxon>
        <taxon>Methylobacterium</taxon>
    </lineage>
</organism>
<name>A0ABV2NUM2_9HYPH</name>
<sequence>MTLNLMTQAADAAGARYQALVDAWGALYTEALGQRDAGYVPAVERAGSRAYELARTYLAAEEGHITSAIRQVSADALSDAADDLGSTTERALTEAASELLSATEHYLLREITIQIERDVAQLQQAIRHAFLQAQLTARAKGSTVRRALMEHQFASAEAPAFYFRDRRSSKWPSRLFVRTTWRQALLSAYNEVVLAVLSEAGIAVAEVEHTHGKAGVHGLQVALGPSTALPAYGEIRNDIFHPNAEARLRVPAALRGTR</sequence>
<keyword evidence="2" id="KW-1185">Reference proteome</keyword>